<feature type="domain" description="Calcineurin-like phosphoesterase" evidence="1">
    <location>
        <begin position="18"/>
        <end position="227"/>
    </location>
</feature>
<comment type="caution">
    <text evidence="2">The sequence shown here is derived from an EMBL/GenBank/DDBJ whole genome shotgun (WGS) entry which is preliminary data.</text>
</comment>
<dbReference type="InterPro" id="IPR006179">
    <property type="entry name" value="5_nucleotidase/apyrase"/>
</dbReference>
<reference evidence="2 3" key="1">
    <citation type="submission" date="2018-05" db="EMBL/GenBank/DDBJ databases">
        <title>Micromonospora atacamensis sp. nov., a novel actinobacteria isolated from high altitude Atacama Desert soil.</title>
        <authorList>
            <person name="Carro L."/>
            <person name="Golinska P."/>
            <person name="Klenk H.-P."/>
            <person name="Goodfellow M."/>
        </authorList>
    </citation>
    <scope>NUCLEOTIDE SEQUENCE [LARGE SCALE GENOMIC DNA]</scope>
    <source>
        <strain evidence="2 3">5R2A7</strain>
    </source>
</reference>
<dbReference type="InterPro" id="IPR004843">
    <property type="entry name" value="Calcineurin-like_PHP"/>
</dbReference>
<evidence type="ECO:0000313" key="3">
    <source>
        <dbReference type="Proteomes" id="UP000245410"/>
    </source>
</evidence>
<evidence type="ECO:0000313" key="2">
    <source>
        <dbReference type="EMBL" id="PWR10746.1"/>
    </source>
</evidence>
<proteinExistence type="predicted"/>
<sequence>MLGVMNALPTARPGTAVRILATTDLGAAFVPLRTSFGTAGTCAGLADLLEREREAQATIWLDAGDLAVGPVQPLLGRRPWQELAHLPIDAAAAGNHEFDEGVPALRAAAGLLPYPVLCANVDVGLPASTIIETAGGPVGVIGLTHPFSHRFAAAPPPLDGWPHRVAELSADLRADGARWVVVLLHDGVDWWPQQPDAAVVGARTERLTTLTEPWITSVDLVLGGHTPASWIGTLGGVPFGHPHIFAASVLVVDLPSNGGRADVRGVHPAPVRRPQHRDPAVRALDAAAANVLGQSRHTWLSRTGARHYLPGLIARVARDSSGADAGLVLASEHTNQGAVDGAVAVLHGGPVTELDLMRLFGQADDRPAVVQLRPGEYAALHRTVTAWADPANPAGDQVWWNWCRMPPGLSTTTAHPSTVAVARALVPRLAELLDRALDSELASVGTRQALLAALA</sequence>
<dbReference type="Pfam" id="PF00149">
    <property type="entry name" value="Metallophos"/>
    <property type="match status" value="1"/>
</dbReference>
<dbReference type="Proteomes" id="UP000245410">
    <property type="component" value="Unassembled WGS sequence"/>
</dbReference>
<dbReference type="SUPFAM" id="SSF56300">
    <property type="entry name" value="Metallo-dependent phosphatases"/>
    <property type="match status" value="1"/>
</dbReference>
<accession>A0A317DAP1</accession>
<evidence type="ECO:0000259" key="1">
    <source>
        <dbReference type="Pfam" id="PF00149"/>
    </source>
</evidence>
<dbReference type="Gene3D" id="3.60.21.10">
    <property type="match status" value="1"/>
</dbReference>
<dbReference type="PANTHER" id="PTHR11575:SF24">
    <property type="entry name" value="5'-NUCLEOTIDASE"/>
    <property type="match status" value="1"/>
</dbReference>
<gene>
    <name evidence="2" type="ORF">DKT68_07650</name>
</gene>
<dbReference type="PANTHER" id="PTHR11575">
    <property type="entry name" value="5'-NUCLEOTIDASE-RELATED"/>
    <property type="match status" value="1"/>
</dbReference>
<dbReference type="AlphaFoldDB" id="A0A317DAP1"/>
<protein>
    <recommendedName>
        <fullName evidence="1">Calcineurin-like phosphoesterase domain-containing protein</fullName>
    </recommendedName>
</protein>
<organism evidence="2 3">
    <name type="scientific">Micromonospora acroterricola</name>
    <dbReference type="NCBI Taxonomy" id="2202421"/>
    <lineage>
        <taxon>Bacteria</taxon>
        <taxon>Bacillati</taxon>
        <taxon>Actinomycetota</taxon>
        <taxon>Actinomycetes</taxon>
        <taxon>Micromonosporales</taxon>
        <taxon>Micromonosporaceae</taxon>
        <taxon>Micromonospora</taxon>
    </lineage>
</organism>
<dbReference type="GO" id="GO:0016787">
    <property type="term" value="F:hydrolase activity"/>
    <property type="evidence" value="ECO:0007669"/>
    <property type="project" value="InterPro"/>
</dbReference>
<dbReference type="InterPro" id="IPR029052">
    <property type="entry name" value="Metallo-depent_PP-like"/>
</dbReference>
<name>A0A317DAP1_9ACTN</name>
<keyword evidence="3" id="KW-1185">Reference proteome</keyword>
<dbReference type="EMBL" id="QGKR01000149">
    <property type="protein sequence ID" value="PWR10746.1"/>
    <property type="molecule type" value="Genomic_DNA"/>
</dbReference>
<dbReference type="GO" id="GO:0009166">
    <property type="term" value="P:nucleotide catabolic process"/>
    <property type="evidence" value="ECO:0007669"/>
    <property type="project" value="InterPro"/>
</dbReference>